<organism evidence="3 4">
    <name type="scientific">Desulfacinum hydrothermale DSM 13146</name>
    <dbReference type="NCBI Taxonomy" id="1121390"/>
    <lineage>
        <taxon>Bacteria</taxon>
        <taxon>Pseudomonadati</taxon>
        <taxon>Thermodesulfobacteriota</taxon>
        <taxon>Syntrophobacteria</taxon>
        <taxon>Syntrophobacterales</taxon>
        <taxon>Syntrophobacteraceae</taxon>
        <taxon>Desulfacinum</taxon>
    </lineage>
</organism>
<reference evidence="3 4" key="1">
    <citation type="submission" date="2017-04" db="EMBL/GenBank/DDBJ databases">
        <authorList>
            <person name="Afonso C.L."/>
            <person name="Miller P.J."/>
            <person name="Scott M.A."/>
            <person name="Spackman E."/>
            <person name="Goraichik I."/>
            <person name="Dimitrov K.M."/>
            <person name="Suarez D.L."/>
            <person name="Swayne D.E."/>
        </authorList>
    </citation>
    <scope>NUCLEOTIDE SEQUENCE [LARGE SCALE GENOMIC DNA]</scope>
    <source>
        <strain evidence="3 4">DSM 13146</strain>
    </source>
</reference>
<dbReference type="AlphaFoldDB" id="A0A1W1X1L3"/>
<dbReference type="Pfam" id="PF00534">
    <property type="entry name" value="Glycos_transf_1"/>
    <property type="match status" value="1"/>
</dbReference>
<dbReference type="GO" id="GO:0016757">
    <property type="term" value="F:glycosyltransferase activity"/>
    <property type="evidence" value="ECO:0007669"/>
    <property type="project" value="UniProtKB-ARBA"/>
</dbReference>
<dbReference type="CDD" id="cd03811">
    <property type="entry name" value="GT4_GT28_WabH-like"/>
    <property type="match status" value="1"/>
</dbReference>
<dbReference type="InterPro" id="IPR001296">
    <property type="entry name" value="Glyco_trans_1"/>
</dbReference>
<dbReference type="Pfam" id="PF13579">
    <property type="entry name" value="Glyco_trans_4_4"/>
    <property type="match status" value="1"/>
</dbReference>
<feature type="domain" description="Glycosyl transferase family 1" evidence="1">
    <location>
        <begin position="198"/>
        <end position="351"/>
    </location>
</feature>
<dbReference type="PANTHER" id="PTHR12526">
    <property type="entry name" value="GLYCOSYLTRANSFERASE"/>
    <property type="match status" value="1"/>
</dbReference>
<name>A0A1W1X1L3_9BACT</name>
<accession>A0A1W1X1L3</accession>
<evidence type="ECO:0000259" key="2">
    <source>
        <dbReference type="Pfam" id="PF13579"/>
    </source>
</evidence>
<sequence>MNNAGRPLIAVFASFSGHGGVEKMLSHLCSYLAESGFAVDLLMVKTRSSYLQQLSPRVRSVPLGTEHTYSALPELVRYLKTHRPTALLAAKDRANQTAILARMMAKTDTRVVVRMGTTVSEALKSKGQIHRLAWALPIRWLYPKADAIVAVSRGVAKDLVRFAGIPEDTLTVVPNPVIAPQLFESAAAPISHPWFNGGETPVLVGMGRLTRQKDFPTLLRAFQIVRSRRLSRLVILGEGRDRVSLEALASQLGIREDVDLPGFVPNPYPFLRKASVFVLSSIWEGSPNALTEALALGTPVVATDCPSGPREILQAGRVAPLVPMRNPHAMAQAVLDMLDHPPHKERLQEAAAPYTAENSARRYLEVLLKRPI</sequence>
<dbReference type="InterPro" id="IPR028098">
    <property type="entry name" value="Glyco_trans_4-like_N"/>
</dbReference>
<dbReference type="Gene3D" id="3.40.50.2000">
    <property type="entry name" value="Glycogen Phosphorylase B"/>
    <property type="match status" value="2"/>
</dbReference>
<dbReference type="Proteomes" id="UP000192783">
    <property type="component" value="Unassembled WGS sequence"/>
</dbReference>
<gene>
    <name evidence="3" type="ORF">SAMN02746041_00361</name>
</gene>
<evidence type="ECO:0000259" key="1">
    <source>
        <dbReference type="Pfam" id="PF00534"/>
    </source>
</evidence>
<dbReference type="SUPFAM" id="SSF53756">
    <property type="entry name" value="UDP-Glycosyltransferase/glycogen phosphorylase"/>
    <property type="match status" value="1"/>
</dbReference>
<evidence type="ECO:0000313" key="4">
    <source>
        <dbReference type="Proteomes" id="UP000192783"/>
    </source>
</evidence>
<keyword evidence="4" id="KW-1185">Reference proteome</keyword>
<protein>
    <submittedName>
        <fullName evidence="3">Glycosyltransferase involved in cell wall bisynthesis</fullName>
    </submittedName>
</protein>
<feature type="domain" description="Glycosyltransferase subfamily 4-like N-terminal" evidence="2">
    <location>
        <begin position="19"/>
        <end position="175"/>
    </location>
</feature>
<dbReference type="STRING" id="1121390.SAMN02746041_00361"/>
<dbReference type="EMBL" id="FWXF01000001">
    <property type="protein sequence ID" value="SMC17618.1"/>
    <property type="molecule type" value="Genomic_DNA"/>
</dbReference>
<proteinExistence type="predicted"/>
<dbReference type="RefSeq" id="WP_342752476.1">
    <property type="nucleotide sequence ID" value="NZ_FWXF01000001.1"/>
</dbReference>
<keyword evidence="3" id="KW-0808">Transferase</keyword>
<evidence type="ECO:0000313" key="3">
    <source>
        <dbReference type="EMBL" id="SMC17618.1"/>
    </source>
</evidence>